<gene>
    <name evidence="2" type="ORF">C479_00525</name>
</gene>
<dbReference type="SUPFAM" id="SSF51126">
    <property type="entry name" value="Pectin lyase-like"/>
    <property type="match status" value="1"/>
</dbReference>
<organism evidence="2 3">
    <name type="scientific">Halovivax asiaticus JCM 14624</name>
    <dbReference type="NCBI Taxonomy" id="1227490"/>
    <lineage>
        <taxon>Archaea</taxon>
        <taxon>Methanobacteriati</taxon>
        <taxon>Methanobacteriota</taxon>
        <taxon>Stenosarchaea group</taxon>
        <taxon>Halobacteria</taxon>
        <taxon>Halobacteriales</taxon>
        <taxon>Natrialbaceae</taxon>
        <taxon>Halovivax</taxon>
    </lineage>
</organism>
<dbReference type="PATRIC" id="fig|1227490.4.peg.109"/>
<dbReference type="InterPro" id="IPR011050">
    <property type="entry name" value="Pectin_lyase_fold/virulence"/>
</dbReference>
<proteinExistence type="predicted"/>
<reference evidence="2 3" key="1">
    <citation type="journal article" date="2014" name="PLoS Genet.">
        <title>Phylogenetically driven sequencing of extremely halophilic archaea reveals strategies for static and dynamic osmo-response.</title>
        <authorList>
            <person name="Becker E.A."/>
            <person name="Seitzer P.M."/>
            <person name="Tritt A."/>
            <person name="Larsen D."/>
            <person name="Krusor M."/>
            <person name="Yao A.I."/>
            <person name="Wu D."/>
            <person name="Madern D."/>
            <person name="Eisen J.A."/>
            <person name="Darling A.E."/>
            <person name="Facciotti M.T."/>
        </authorList>
    </citation>
    <scope>NUCLEOTIDE SEQUENCE [LARGE SCALE GENOMIC DNA]</scope>
    <source>
        <strain evidence="2 3">JCM 14624</strain>
    </source>
</reference>
<sequence length="339" mass="35608">MARERQTENEKSRRPNSESDPLGRRRYLQGIGTTSAAVVGIGTTGVASATEYETITVGTGDHRVVSLGAGETLENTVIDVTADGASATIDAHEPNTTIRNVGFEGRMDSPPTGIMGVTEPENGTSTVENVYLGDGASAGHRHGLGLWVSPEHSGHLVIDGVNIQEMGDNSFYCSAPGSKGGGTVELRNCYSANSWVAHYRLAKGTVENCVALNDDRHKDGRGIWAWAPGTVDVRDCDLDMNGRHYAIAAGANGASTTIEGTDVRFDTGFHGGLKRANGSTISIDGETDDPDGSRIPDGCPTGAAEAASGRTARGNESATSDTDESSTDGWLSDWDFWTV</sequence>
<dbReference type="AlphaFoldDB" id="M0BW61"/>
<dbReference type="OrthoDB" id="247704at2157"/>
<evidence type="ECO:0000256" key="1">
    <source>
        <dbReference type="SAM" id="MobiDB-lite"/>
    </source>
</evidence>
<feature type="region of interest" description="Disordered" evidence="1">
    <location>
        <begin position="276"/>
        <end position="329"/>
    </location>
</feature>
<evidence type="ECO:0000313" key="2">
    <source>
        <dbReference type="EMBL" id="ELZ14347.1"/>
    </source>
</evidence>
<evidence type="ECO:0008006" key="4">
    <source>
        <dbReference type="Google" id="ProtNLM"/>
    </source>
</evidence>
<accession>M0BW61</accession>
<keyword evidence="3" id="KW-1185">Reference proteome</keyword>
<dbReference type="PROSITE" id="PS51318">
    <property type="entry name" value="TAT"/>
    <property type="match status" value="1"/>
</dbReference>
<dbReference type="Proteomes" id="UP000011560">
    <property type="component" value="Unassembled WGS sequence"/>
</dbReference>
<comment type="caution">
    <text evidence="2">The sequence shown here is derived from an EMBL/GenBank/DDBJ whole genome shotgun (WGS) entry which is preliminary data.</text>
</comment>
<dbReference type="InterPro" id="IPR006311">
    <property type="entry name" value="TAT_signal"/>
</dbReference>
<feature type="compositionally biased region" description="Basic and acidic residues" evidence="1">
    <location>
        <begin position="1"/>
        <end position="23"/>
    </location>
</feature>
<dbReference type="EMBL" id="AOIQ01000002">
    <property type="protein sequence ID" value="ELZ14347.1"/>
    <property type="molecule type" value="Genomic_DNA"/>
</dbReference>
<feature type="region of interest" description="Disordered" evidence="1">
    <location>
        <begin position="1"/>
        <end position="24"/>
    </location>
</feature>
<protein>
    <recommendedName>
        <fullName evidence="4">Right handed beta helix domain-containing protein</fullName>
    </recommendedName>
</protein>
<name>M0BW61_9EURY</name>
<evidence type="ECO:0000313" key="3">
    <source>
        <dbReference type="Proteomes" id="UP000011560"/>
    </source>
</evidence>
<dbReference type="RefSeq" id="WP_007696324.1">
    <property type="nucleotide sequence ID" value="NZ_AOIQ01000002.1"/>
</dbReference>